<gene>
    <name evidence="2" type="ORF">BDK88_1883</name>
</gene>
<protein>
    <recommendedName>
        <fullName evidence="4">MarR family protein</fullName>
    </recommendedName>
</protein>
<dbReference type="InterPro" id="IPR036390">
    <property type="entry name" value="WH_DNA-bd_sf"/>
</dbReference>
<dbReference type="InterPro" id="IPR036388">
    <property type="entry name" value="WH-like_DNA-bd_sf"/>
</dbReference>
<comment type="caution">
    <text evidence="2">The sequence shown here is derived from an EMBL/GenBank/DDBJ whole genome shotgun (WGS) entry which is preliminary data.</text>
</comment>
<name>A0A482Y6G6_9EURY</name>
<organism evidence="2 3">
    <name type="scientific">Natrinema hispanicum</name>
    <dbReference type="NCBI Taxonomy" id="392421"/>
    <lineage>
        <taxon>Archaea</taxon>
        <taxon>Methanobacteriati</taxon>
        <taxon>Methanobacteriota</taxon>
        <taxon>Stenosarchaea group</taxon>
        <taxon>Halobacteria</taxon>
        <taxon>Halobacteriales</taxon>
        <taxon>Natrialbaceae</taxon>
        <taxon>Natrinema</taxon>
    </lineage>
</organism>
<feature type="region of interest" description="Disordered" evidence="1">
    <location>
        <begin position="60"/>
        <end position="87"/>
    </location>
</feature>
<dbReference type="OrthoDB" id="285635at2157"/>
<dbReference type="SUPFAM" id="SSF46785">
    <property type="entry name" value="Winged helix' DNA-binding domain"/>
    <property type="match status" value="1"/>
</dbReference>
<sequence length="87" mass="9484">MFGRQLEREILMALADEGPLSAIDLAGMIDKHPLTVEQACDRLCDQGDIRSVGSRRYELAASGRHQLTDTEPTRNGSGRSDLNGLAD</sequence>
<evidence type="ECO:0000313" key="3">
    <source>
        <dbReference type="Proteomes" id="UP000291097"/>
    </source>
</evidence>
<evidence type="ECO:0008006" key="4">
    <source>
        <dbReference type="Google" id="ProtNLM"/>
    </source>
</evidence>
<evidence type="ECO:0000256" key="1">
    <source>
        <dbReference type="SAM" id="MobiDB-lite"/>
    </source>
</evidence>
<reference evidence="2 3" key="1">
    <citation type="submission" date="2019-02" db="EMBL/GenBank/DDBJ databases">
        <title>Genomic Encyclopedia of Archaeal and Bacterial Type Strains, Phase II (KMG-II): from individual species to whole genera.</title>
        <authorList>
            <person name="Goeker M."/>
        </authorList>
    </citation>
    <scope>NUCLEOTIDE SEQUENCE [LARGE SCALE GENOMIC DNA]</scope>
    <source>
        <strain evidence="2 3">DSM 18328</strain>
    </source>
</reference>
<evidence type="ECO:0000313" key="2">
    <source>
        <dbReference type="EMBL" id="RZV10703.1"/>
    </source>
</evidence>
<dbReference type="Gene3D" id="1.10.10.10">
    <property type="entry name" value="Winged helix-like DNA-binding domain superfamily/Winged helix DNA-binding domain"/>
    <property type="match status" value="1"/>
</dbReference>
<dbReference type="RefSeq" id="WP_130500176.1">
    <property type="nucleotide sequence ID" value="NZ_SHMP01000004.1"/>
</dbReference>
<dbReference type="EMBL" id="SHMP01000004">
    <property type="protein sequence ID" value="RZV10703.1"/>
    <property type="molecule type" value="Genomic_DNA"/>
</dbReference>
<accession>A0A482Y6G6</accession>
<dbReference type="AlphaFoldDB" id="A0A482Y6G6"/>
<proteinExistence type="predicted"/>
<dbReference type="Proteomes" id="UP000291097">
    <property type="component" value="Unassembled WGS sequence"/>
</dbReference>